<dbReference type="InterPro" id="IPR005828">
    <property type="entry name" value="MFS_sugar_transport-like"/>
</dbReference>
<name>A0A2J7QL25_9NEOP</name>
<dbReference type="PROSITE" id="PS50850">
    <property type="entry name" value="MFS"/>
    <property type="match status" value="1"/>
</dbReference>
<feature type="transmembrane region" description="Helical" evidence="5">
    <location>
        <begin position="298"/>
        <end position="318"/>
    </location>
</feature>
<dbReference type="Proteomes" id="UP000235965">
    <property type="component" value="Unassembled WGS sequence"/>
</dbReference>
<feature type="transmembrane region" description="Helical" evidence="5">
    <location>
        <begin position="168"/>
        <end position="191"/>
    </location>
</feature>
<dbReference type="GO" id="GO:0016020">
    <property type="term" value="C:membrane"/>
    <property type="evidence" value="ECO:0007669"/>
    <property type="project" value="UniProtKB-SubCell"/>
</dbReference>
<evidence type="ECO:0000256" key="1">
    <source>
        <dbReference type="ARBA" id="ARBA00004141"/>
    </source>
</evidence>
<evidence type="ECO:0000313" key="7">
    <source>
        <dbReference type="EMBL" id="PNF29280.1"/>
    </source>
</evidence>
<comment type="subcellular location">
    <subcellularLocation>
        <location evidence="1">Membrane</location>
        <topology evidence="1">Multi-pass membrane protein</topology>
    </subcellularLocation>
</comment>
<keyword evidence="8" id="KW-1185">Reference proteome</keyword>
<gene>
    <name evidence="7" type="ORF">B7P43_G08952</name>
</gene>
<evidence type="ECO:0000256" key="3">
    <source>
        <dbReference type="ARBA" id="ARBA00022989"/>
    </source>
</evidence>
<reference evidence="7 8" key="1">
    <citation type="submission" date="2017-12" db="EMBL/GenBank/DDBJ databases">
        <title>Hemimetabolous genomes reveal molecular basis of termite eusociality.</title>
        <authorList>
            <person name="Harrison M.C."/>
            <person name="Jongepier E."/>
            <person name="Robertson H.M."/>
            <person name="Arning N."/>
            <person name="Bitard-Feildel T."/>
            <person name="Chao H."/>
            <person name="Childers C.P."/>
            <person name="Dinh H."/>
            <person name="Doddapaneni H."/>
            <person name="Dugan S."/>
            <person name="Gowin J."/>
            <person name="Greiner C."/>
            <person name="Han Y."/>
            <person name="Hu H."/>
            <person name="Hughes D.S.T."/>
            <person name="Huylmans A.-K."/>
            <person name="Kemena C."/>
            <person name="Kremer L.P.M."/>
            <person name="Lee S.L."/>
            <person name="Lopez-Ezquerra A."/>
            <person name="Mallet L."/>
            <person name="Monroy-Kuhn J.M."/>
            <person name="Moser A."/>
            <person name="Murali S.C."/>
            <person name="Muzny D.M."/>
            <person name="Otani S."/>
            <person name="Piulachs M.-D."/>
            <person name="Poelchau M."/>
            <person name="Qu J."/>
            <person name="Schaub F."/>
            <person name="Wada-Katsumata A."/>
            <person name="Worley K.C."/>
            <person name="Xie Q."/>
            <person name="Ylla G."/>
            <person name="Poulsen M."/>
            <person name="Gibbs R.A."/>
            <person name="Schal C."/>
            <person name="Richards S."/>
            <person name="Belles X."/>
            <person name="Korb J."/>
            <person name="Bornberg-Bauer E."/>
        </authorList>
    </citation>
    <scope>NUCLEOTIDE SEQUENCE [LARGE SCALE GENOMIC DNA]</scope>
    <source>
        <tissue evidence="7">Whole body</tissue>
    </source>
</reference>
<keyword evidence="4 5" id="KW-0472">Membrane</keyword>
<dbReference type="SUPFAM" id="SSF103473">
    <property type="entry name" value="MFS general substrate transporter"/>
    <property type="match status" value="1"/>
</dbReference>
<feature type="transmembrane region" description="Helical" evidence="5">
    <location>
        <begin position="234"/>
        <end position="257"/>
    </location>
</feature>
<feature type="transmembrane region" description="Helical" evidence="5">
    <location>
        <begin position="134"/>
        <end position="156"/>
    </location>
</feature>
<dbReference type="STRING" id="105785.A0A2J7QL25"/>
<sequence length="347" mass="39158">MPETPMWLLSHGRHDEAERALCWLRGWVTPDLVREEFNQLVKYNKEANKIRQRTRITHGNDTDTVHTTSTVCANEHHENNAFEDDESVQHGTLSSQTLSCNPTLHVSQHSDEDMPHSCLNKWMELLEPPTLRPLFLVISYFFLLQLGGISSIKPFMIHVFQELGLADAASWITVGSAVVGILGSGCTVFTVHWLGKRFLSIIAMLGCAVACLLLGTYSYVVLQPGGASQYATKWLPLVLIIILYFFNSIMAEIPWILLGEVFPFRTRGIASGLSSAICYVFMFTASISYLHLEQNLKLYGAFWLFCFINSIGVAFLYWKMPETDGKSLAEIEEYFTSGIRTCHFSIL</sequence>
<dbReference type="Gene3D" id="1.20.1250.20">
    <property type="entry name" value="MFS general substrate transporter like domains"/>
    <property type="match status" value="1"/>
</dbReference>
<dbReference type="InterPro" id="IPR020846">
    <property type="entry name" value="MFS_dom"/>
</dbReference>
<dbReference type="AlphaFoldDB" id="A0A2J7QL25"/>
<dbReference type="PANTHER" id="PTHR48021">
    <property type="match status" value="1"/>
</dbReference>
<feature type="domain" description="Major facilitator superfamily (MFS) profile" evidence="6">
    <location>
        <begin position="1"/>
        <end position="324"/>
    </location>
</feature>
<evidence type="ECO:0000259" key="6">
    <source>
        <dbReference type="PROSITE" id="PS50850"/>
    </source>
</evidence>
<dbReference type="InterPro" id="IPR050549">
    <property type="entry name" value="MFS_Trehalose_Transporter"/>
</dbReference>
<dbReference type="GO" id="GO:0022857">
    <property type="term" value="F:transmembrane transporter activity"/>
    <property type="evidence" value="ECO:0007669"/>
    <property type="project" value="InterPro"/>
</dbReference>
<organism evidence="7 8">
    <name type="scientific">Cryptotermes secundus</name>
    <dbReference type="NCBI Taxonomy" id="105785"/>
    <lineage>
        <taxon>Eukaryota</taxon>
        <taxon>Metazoa</taxon>
        <taxon>Ecdysozoa</taxon>
        <taxon>Arthropoda</taxon>
        <taxon>Hexapoda</taxon>
        <taxon>Insecta</taxon>
        <taxon>Pterygota</taxon>
        <taxon>Neoptera</taxon>
        <taxon>Polyneoptera</taxon>
        <taxon>Dictyoptera</taxon>
        <taxon>Blattodea</taxon>
        <taxon>Blattoidea</taxon>
        <taxon>Termitoidae</taxon>
        <taxon>Kalotermitidae</taxon>
        <taxon>Cryptotermitinae</taxon>
        <taxon>Cryptotermes</taxon>
    </lineage>
</organism>
<evidence type="ECO:0000256" key="2">
    <source>
        <dbReference type="ARBA" id="ARBA00022692"/>
    </source>
</evidence>
<dbReference type="InParanoid" id="A0A2J7QL25"/>
<dbReference type="Pfam" id="PF00083">
    <property type="entry name" value="Sugar_tr"/>
    <property type="match status" value="2"/>
</dbReference>
<protein>
    <recommendedName>
        <fullName evidence="6">Major facilitator superfamily (MFS) profile domain-containing protein</fullName>
    </recommendedName>
</protein>
<dbReference type="PANTHER" id="PTHR48021:SF39">
    <property type="entry name" value="MAJOR FACILITATOR SUPERFAMILY (MFS) PROFILE DOMAIN-CONTAINING PROTEIN"/>
    <property type="match status" value="1"/>
</dbReference>
<feature type="transmembrane region" description="Helical" evidence="5">
    <location>
        <begin position="198"/>
        <end position="222"/>
    </location>
</feature>
<evidence type="ECO:0000313" key="8">
    <source>
        <dbReference type="Proteomes" id="UP000235965"/>
    </source>
</evidence>
<evidence type="ECO:0000256" key="5">
    <source>
        <dbReference type="SAM" id="Phobius"/>
    </source>
</evidence>
<keyword evidence="2 5" id="KW-0812">Transmembrane</keyword>
<accession>A0A2J7QL25</accession>
<keyword evidence="3 5" id="KW-1133">Transmembrane helix</keyword>
<evidence type="ECO:0000256" key="4">
    <source>
        <dbReference type="ARBA" id="ARBA00023136"/>
    </source>
</evidence>
<dbReference type="InterPro" id="IPR036259">
    <property type="entry name" value="MFS_trans_sf"/>
</dbReference>
<dbReference type="EMBL" id="NEVH01013254">
    <property type="protein sequence ID" value="PNF29280.1"/>
    <property type="molecule type" value="Genomic_DNA"/>
</dbReference>
<dbReference type="OrthoDB" id="6133115at2759"/>
<feature type="transmembrane region" description="Helical" evidence="5">
    <location>
        <begin position="269"/>
        <end position="292"/>
    </location>
</feature>
<comment type="caution">
    <text evidence="7">The sequence shown here is derived from an EMBL/GenBank/DDBJ whole genome shotgun (WGS) entry which is preliminary data.</text>
</comment>
<proteinExistence type="predicted"/>